<gene>
    <name evidence="1" type="primary">Contig13191.g14079</name>
    <name evidence="1" type="ORF">STYLEM_15913</name>
</gene>
<proteinExistence type="predicted"/>
<dbReference type="EMBL" id="CCKQ01015002">
    <property type="protein sequence ID" value="CDW86814.1"/>
    <property type="molecule type" value="Genomic_DNA"/>
</dbReference>
<evidence type="ECO:0000313" key="2">
    <source>
        <dbReference type="Proteomes" id="UP000039865"/>
    </source>
</evidence>
<accession>A0A078AXB3</accession>
<dbReference type="Proteomes" id="UP000039865">
    <property type="component" value="Unassembled WGS sequence"/>
</dbReference>
<sequence length="481" mass="55892">MMIEQREEMIQKYKKRIMQFIDRVAKKPCEKGDDYTRRLDMAEKSFYKSKILGDESIRVQHKYESHRVKEAEEKNKSILDTVPNDILDTGDPLRLREREKDREIVPPYRSQPRGSMERLYDSIIDKGLSNNTRTDKLALKSFHKKIKVHKADPATYMNKTNGTQSLTPRNFLPDLHDKTHFKAAYTIMLNSQSCLQDKYGKTIFVKEQEKFAQNGTNPQQSNNISLSKFNKGISLNHGLHRYSSTNHLQKKGSIDMSLNDRQDLSPRSIGKNDQSIINILNDLSSNNLQAEQIQQYHPIQSQSPGFNLSKIDPLNNNKPNILINTSYMNTSNSRNVNLKKVQSSKIVRYNQTQSQQFKKKDSVDDSALDQLLNAYKSKQEEPDNYLAWEYDKEGQKKPVEVVGLKKKHNFGELLDPAEEERFKSEFQMNQNKTKDMISNCQYVRKKHFKSSTLRYGEGALFMNKGLTNRDYENSIIKKSLQ</sequence>
<name>A0A078AXB3_STYLE</name>
<dbReference type="AlphaFoldDB" id="A0A078AXB3"/>
<dbReference type="OrthoDB" id="10662454at2759"/>
<organism evidence="1 2">
    <name type="scientific">Stylonychia lemnae</name>
    <name type="common">Ciliate</name>
    <dbReference type="NCBI Taxonomy" id="5949"/>
    <lineage>
        <taxon>Eukaryota</taxon>
        <taxon>Sar</taxon>
        <taxon>Alveolata</taxon>
        <taxon>Ciliophora</taxon>
        <taxon>Intramacronucleata</taxon>
        <taxon>Spirotrichea</taxon>
        <taxon>Stichotrichia</taxon>
        <taxon>Sporadotrichida</taxon>
        <taxon>Oxytrichidae</taxon>
        <taxon>Stylonychinae</taxon>
        <taxon>Stylonychia</taxon>
    </lineage>
</organism>
<dbReference type="InParanoid" id="A0A078AXB3"/>
<evidence type="ECO:0000313" key="1">
    <source>
        <dbReference type="EMBL" id="CDW86814.1"/>
    </source>
</evidence>
<protein>
    <submittedName>
        <fullName evidence="1">Uncharacterized protein</fullName>
    </submittedName>
</protein>
<keyword evidence="2" id="KW-1185">Reference proteome</keyword>
<reference evidence="1 2" key="1">
    <citation type="submission" date="2014-06" db="EMBL/GenBank/DDBJ databases">
        <authorList>
            <person name="Swart Estienne"/>
        </authorList>
    </citation>
    <scope>NUCLEOTIDE SEQUENCE [LARGE SCALE GENOMIC DNA]</scope>
    <source>
        <strain evidence="1 2">130c</strain>
    </source>
</reference>